<dbReference type="PANTHER" id="PTHR43175:SF3">
    <property type="entry name" value="CARBON DISULFIDE HYDROLASE"/>
    <property type="match status" value="1"/>
</dbReference>
<name>A0A8H8R9D5_9HELO</name>
<comment type="similarity">
    <text evidence="1">Belongs to the beta-class carbonic anhydrase family.</text>
</comment>
<keyword evidence="6" id="KW-1185">Reference proteome</keyword>
<protein>
    <recommendedName>
        <fullName evidence="7">Carbonic anhydrase</fullName>
    </recommendedName>
</protein>
<comment type="caution">
    <text evidence="5">The sequence shown here is derived from an EMBL/GenBank/DDBJ whole genome shotgun (WGS) entry which is preliminary data.</text>
</comment>
<comment type="cofactor">
    <cofactor evidence="4">
        <name>Zn(2+)</name>
        <dbReference type="ChEBI" id="CHEBI:29105"/>
    </cofactor>
    <text evidence="4">Binds 1 zinc ion per subunit.</text>
</comment>
<dbReference type="InterPro" id="IPR001765">
    <property type="entry name" value="Carbonic_anhydrase"/>
</dbReference>
<dbReference type="RefSeq" id="XP_031009546.1">
    <property type="nucleotide sequence ID" value="XM_031145317.1"/>
</dbReference>
<evidence type="ECO:0000256" key="3">
    <source>
        <dbReference type="ARBA" id="ARBA00022833"/>
    </source>
</evidence>
<dbReference type="SUPFAM" id="SSF53056">
    <property type="entry name" value="beta-carbonic anhydrase, cab"/>
    <property type="match status" value="1"/>
</dbReference>
<keyword evidence="2 4" id="KW-0479">Metal-binding</keyword>
<feature type="binding site" evidence="4">
    <location>
        <position position="38"/>
    </location>
    <ligand>
        <name>Zn(2+)</name>
        <dbReference type="ChEBI" id="CHEBI:29105"/>
    </ligand>
</feature>
<dbReference type="InterPro" id="IPR036874">
    <property type="entry name" value="Carbonic_anhydrase_sf"/>
</dbReference>
<dbReference type="AlphaFoldDB" id="A0A8H8R9D5"/>
<dbReference type="Proteomes" id="UP000431533">
    <property type="component" value="Unassembled WGS sequence"/>
</dbReference>
<proteinExistence type="inferred from homology"/>
<accession>A0A8H8R9D5</accession>
<evidence type="ECO:0000256" key="2">
    <source>
        <dbReference type="ARBA" id="ARBA00022723"/>
    </source>
</evidence>
<dbReference type="Gene3D" id="3.40.1050.10">
    <property type="entry name" value="Carbonic anhydrase"/>
    <property type="match status" value="1"/>
</dbReference>
<dbReference type="EMBL" id="QGMH01000004">
    <property type="protein sequence ID" value="TVY30761.1"/>
    <property type="molecule type" value="Genomic_DNA"/>
</dbReference>
<keyword evidence="3 4" id="KW-0862">Zinc</keyword>
<feature type="binding site" evidence="4">
    <location>
        <position position="93"/>
    </location>
    <ligand>
        <name>Zn(2+)</name>
        <dbReference type="ChEBI" id="CHEBI:29105"/>
    </ligand>
</feature>
<feature type="binding site" evidence="4">
    <location>
        <position position="40"/>
    </location>
    <ligand>
        <name>Zn(2+)</name>
        <dbReference type="ChEBI" id="CHEBI:29105"/>
    </ligand>
</feature>
<evidence type="ECO:0008006" key="7">
    <source>
        <dbReference type="Google" id="ProtNLM"/>
    </source>
</evidence>
<evidence type="ECO:0000256" key="1">
    <source>
        <dbReference type="ARBA" id="ARBA00006217"/>
    </source>
</evidence>
<feature type="binding site" evidence="4">
    <location>
        <position position="90"/>
    </location>
    <ligand>
        <name>Zn(2+)</name>
        <dbReference type="ChEBI" id="CHEBI:29105"/>
    </ligand>
</feature>
<dbReference type="GO" id="GO:0004089">
    <property type="term" value="F:carbonate dehydratase activity"/>
    <property type="evidence" value="ECO:0007669"/>
    <property type="project" value="InterPro"/>
</dbReference>
<dbReference type="OrthoDB" id="10248475at2759"/>
<gene>
    <name evidence="5" type="ORF">LHYA1_G000325</name>
</gene>
<dbReference type="PANTHER" id="PTHR43175">
    <property type="entry name" value="CARBONIC ANHYDRASE"/>
    <property type="match status" value="1"/>
</dbReference>
<evidence type="ECO:0000313" key="5">
    <source>
        <dbReference type="EMBL" id="TVY30761.1"/>
    </source>
</evidence>
<dbReference type="GeneID" id="41980523"/>
<evidence type="ECO:0000256" key="4">
    <source>
        <dbReference type="PIRSR" id="PIRSR601765-1"/>
    </source>
</evidence>
<dbReference type="GO" id="GO:0008270">
    <property type="term" value="F:zinc ion binding"/>
    <property type="evidence" value="ECO:0007669"/>
    <property type="project" value="InterPro"/>
</dbReference>
<organism evidence="5 6">
    <name type="scientific">Lachnellula hyalina</name>
    <dbReference type="NCBI Taxonomy" id="1316788"/>
    <lineage>
        <taxon>Eukaryota</taxon>
        <taxon>Fungi</taxon>
        <taxon>Dikarya</taxon>
        <taxon>Ascomycota</taxon>
        <taxon>Pezizomycotina</taxon>
        <taxon>Leotiomycetes</taxon>
        <taxon>Helotiales</taxon>
        <taxon>Lachnaceae</taxon>
        <taxon>Lachnellula</taxon>
    </lineage>
</organism>
<reference evidence="5 6" key="1">
    <citation type="submission" date="2018-05" db="EMBL/GenBank/DDBJ databases">
        <title>Genome sequencing and assembly of the regulated plant pathogen Lachnellula willkommii and related sister species for the development of diagnostic species identification markers.</title>
        <authorList>
            <person name="Giroux E."/>
            <person name="Bilodeau G."/>
        </authorList>
    </citation>
    <scope>NUCLEOTIDE SEQUENCE [LARGE SCALE GENOMIC DNA]</scope>
    <source>
        <strain evidence="5 6">CBS 185.66</strain>
    </source>
</reference>
<evidence type="ECO:0000313" key="6">
    <source>
        <dbReference type="Proteomes" id="UP000431533"/>
    </source>
</evidence>
<sequence>MGAQVTVEDLLKRNAQISQNSYPTLPEVPLPNIFIVTCCDPRVDPVEMLGLERYEATVNRSPAGRIRPHFQGLLFLDQIIKFSEIMIIHHTDCSAAVLKSDDVRTALKTSAPGKSSDIDDLVLPGFDE</sequence>